<dbReference type="AlphaFoldDB" id="A0A6A6RM13"/>
<evidence type="ECO:0000313" key="2">
    <source>
        <dbReference type="EMBL" id="KAF2636266.1"/>
    </source>
</evidence>
<proteinExistence type="predicted"/>
<dbReference type="Proteomes" id="UP000799753">
    <property type="component" value="Unassembled WGS sequence"/>
</dbReference>
<organism evidence="2 3">
    <name type="scientific">Massarina eburnea CBS 473.64</name>
    <dbReference type="NCBI Taxonomy" id="1395130"/>
    <lineage>
        <taxon>Eukaryota</taxon>
        <taxon>Fungi</taxon>
        <taxon>Dikarya</taxon>
        <taxon>Ascomycota</taxon>
        <taxon>Pezizomycotina</taxon>
        <taxon>Dothideomycetes</taxon>
        <taxon>Pleosporomycetidae</taxon>
        <taxon>Pleosporales</taxon>
        <taxon>Massarineae</taxon>
        <taxon>Massarinaceae</taxon>
        <taxon>Massarina</taxon>
    </lineage>
</organism>
<evidence type="ECO:0000313" key="3">
    <source>
        <dbReference type="Proteomes" id="UP000799753"/>
    </source>
</evidence>
<gene>
    <name evidence="2" type="ORF">P280DRAFT_473118</name>
</gene>
<name>A0A6A6RM13_9PLEO</name>
<evidence type="ECO:0000256" key="1">
    <source>
        <dbReference type="SAM" id="MobiDB-lite"/>
    </source>
</evidence>
<accession>A0A6A6RM13</accession>
<sequence>MVGRTSLISSIIRSIISSLSLSLSDRCSANKPVPACPSLPVCPSARPYLSQDLISANPTSQTSVFNQPSISIDPSPQGPSAGGRPTLRSWDRSVLPVPLRPVRCRSLGSLLPSRPALLTLRQRRVHHYLLRHGSLPTPAPFLEVVA</sequence>
<keyword evidence="3" id="KW-1185">Reference proteome</keyword>
<protein>
    <submittedName>
        <fullName evidence="2">Uncharacterized protein</fullName>
    </submittedName>
</protein>
<reference evidence="2" key="1">
    <citation type="journal article" date="2020" name="Stud. Mycol.">
        <title>101 Dothideomycetes genomes: a test case for predicting lifestyles and emergence of pathogens.</title>
        <authorList>
            <person name="Haridas S."/>
            <person name="Albert R."/>
            <person name="Binder M."/>
            <person name="Bloem J."/>
            <person name="Labutti K."/>
            <person name="Salamov A."/>
            <person name="Andreopoulos B."/>
            <person name="Baker S."/>
            <person name="Barry K."/>
            <person name="Bills G."/>
            <person name="Bluhm B."/>
            <person name="Cannon C."/>
            <person name="Castanera R."/>
            <person name="Culley D."/>
            <person name="Daum C."/>
            <person name="Ezra D."/>
            <person name="Gonzalez J."/>
            <person name="Henrissat B."/>
            <person name="Kuo A."/>
            <person name="Liang C."/>
            <person name="Lipzen A."/>
            <person name="Lutzoni F."/>
            <person name="Magnuson J."/>
            <person name="Mondo S."/>
            <person name="Nolan M."/>
            <person name="Ohm R."/>
            <person name="Pangilinan J."/>
            <person name="Park H.-J."/>
            <person name="Ramirez L."/>
            <person name="Alfaro M."/>
            <person name="Sun H."/>
            <person name="Tritt A."/>
            <person name="Yoshinaga Y."/>
            <person name="Zwiers L.-H."/>
            <person name="Turgeon B."/>
            <person name="Goodwin S."/>
            <person name="Spatafora J."/>
            <person name="Crous P."/>
            <person name="Grigoriev I."/>
        </authorList>
    </citation>
    <scope>NUCLEOTIDE SEQUENCE</scope>
    <source>
        <strain evidence="2">CBS 473.64</strain>
    </source>
</reference>
<dbReference type="EMBL" id="MU006799">
    <property type="protein sequence ID" value="KAF2636266.1"/>
    <property type="molecule type" value="Genomic_DNA"/>
</dbReference>
<feature type="compositionally biased region" description="Polar residues" evidence="1">
    <location>
        <begin position="59"/>
        <end position="74"/>
    </location>
</feature>
<feature type="region of interest" description="Disordered" evidence="1">
    <location>
        <begin position="59"/>
        <end position="87"/>
    </location>
</feature>